<dbReference type="Gene3D" id="3.40.50.300">
    <property type="entry name" value="P-loop containing nucleotide triphosphate hydrolases"/>
    <property type="match status" value="1"/>
</dbReference>
<dbReference type="Pfam" id="PF00005">
    <property type="entry name" value="ABC_tran"/>
    <property type="match status" value="1"/>
</dbReference>
<sequence>MISVNIEKAGYVQNQEIILNVHFTIEKGQLIGLIGSNGAGKVQQLNLSLVHFLS</sequence>
<feature type="domain" description="ABC transporter" evidence="1">
    <location>
        <begin position="20"/>
        <end position="45"/>
    </location>
</feature>
<proteinExistence type="predicted"/>
<dbReference type="SUPFAM" id="SSF52540">
    <property type="entry name" value="P-loop containing nucleoside triphosphate hydrolases"/>
    <property type="match status" value="1"/>
</dbReference>
<comment type="caution">
    <text evidence="2">The sequence shown here is derived from an EMBL/GenBank/DDBJ whole genome shotgun (WGS) entry which is preliminary data.</text>
</comment>
<evidence type="ECO:0000313" key="2">
    <source>
        <dbReference type="EMBL" id="SFQ46981.1"/>
    </source>
</evidence>
<evidence type="ECO:0000259" key="1">
    <source>
        <dbReference type="Pfam" id="PF00005"/>
    </source>
</evidence>
<name>A0A1I5YRW7_9BACI</name>
<dbReference type="EMBL" id="FOXX01000003">
    <property type="protein sequence ID" value="SFQ46981.1"/>
    <property type="molecule type" value="Genomic_DNA"/>
</dbReference>
<dbReference type="InterPro" id="IPR003439">
    <property type="entry name" value="ABC_transporter-like_ATP-bd"/>
</dbReference>
<protein>
    <submittedName>
        <fullName evidence="2">ABC transporter</fullName>
    </submittedName>
</protein>
<keyword evidence="3" id="KW-1185">Reference proteome</keyword>
<dbReference type="InterPro" id="IPR027417">
    <property type="entry name" value="P-loop_NTPase"/>
</dbReference>
<accession>A0A1I5YRW7</accession>
<dbReference type="Proteomes" id="UP000182762">
    <property type="component" value="Unassembled WGS sequence"/>
</dbReference>
<organism evidence="2 3">
    <name type="scientific">Priestia endophytica DSM 13796</name>
    <dbReference type="NCBI Taxonomy" id="1121089"/>
    <lineage>
        <taxon>Bacteria</taxon>
        <taxon>Bacillati</taxon>
        <taxon>Bacillota</taxon>
        <taxon>Bacilli</taxon>
        <taxon>Bacillales</taxon>
        <taxon>Bacillaceae</taxon>
        <taxon>Priestia</taxon>
    </lineage>
</organism>
<evidence type="ECO:0000313" key="3">
    <source>
        <dbReference type="Proteomes" id="UP000182762"/>
    </source>
</evidence>
<reference evidence="2 3" key="1">
    <citation type="submission" date="2016-10" db="EMBL/GenBank/DDBJ databases">
        <authorList>
            <person name="Varghese N."/>
            <person name="Submissions S."/>
        </authorList>
    </citation>
    <scope>NUCLEOTIDE SEQUENCE [LARGE SCALE GENOMIC DNA]</scope>
    <source>
        <strain evidence="2 3">DSM 13796</strain>
    </source>
</reference>
<gene>
    <name evidence="2" type="ORF">SAMN02745910_01520</name>
</gene>